<evidence type="ECO:0000313" key="8">
    <source>
        <dbReference type="Proteomes" id="UP001210925"/>
    </source>
</evidence>
<protein>
    <recommendedName>
        <fullName evidence="6">XLF-like N-terminal domain-containing protein</fullName>
    </recommendedName>
</protein>
<comment type="subcellular location">
    <subcellularLocation>
        <location evidence="1">Nucleus</location>
    </subcellularLocation>
</comment>
<comment type="caution">
    <text evidence="7">The sequence shown here is derived from an EMBL/GenBank/DDBJ whole genome shotgun (WGS) entry which is preliminary data.</text>
</comment>
<feature type="region of interest" description="Disordered" evidence="5">
    <location>
        <begin position="219"/>
        <end position="289"/>
    </location>
</feature>
<dbReference type="GO" id="GO:0006303">
    <property type="term" value="P:double-strand break repair via nonhomologous end joining"/>
    <property type="evidence" value="ECO:0007669"/>
    <property type="project" value="UniProtKB-ARBA"/>
</dbReference>
<evidence type="ECO:0000256" key="2">
    <source>
        <dbReference type="ARBA" id="ARBA00022763"/>
    </source>
</evidence>
<feature type="compositionally biased region" description="Polar residues" evidence="5">
    <location>
        <begin position="221"/>
        <end position="265"/>
    </location>
</feature>
<feature type="region of interest" description="Disordered" evidence="5">
    <location>
        <begin position="325"/>
        <end position="367"/>
    </location>
</feature>
<evidence type="ECO:0000256" key="1">
    <source>
        <dbReference type="ARBA" id="ARBA00004123"/>
    </source>
</evidence>
<evidence type="ECO:0000256" key="3">
    <source>
        <dbReference type="ARBA" id="ARBA00023204"/>
    </source>
</evidence>
<dbReference type="AlphaFoldDB" id="A0AAD5UDF6"/>
<dbReference type="InterPro" id="IPR015381">
    <property type="entry name" value="XLF-like_N"/>
</dbReference>
<gene>
    <name evidence="7" type="ORF">HK103_002190</name>
</gene>
<evidence type="ECO:0000259" key="6">
    <source>
        <dbReference type="Pfam" id="PF09302"/>
    </source>
</evidence>
<dbReference type="Proteomes" id="UP001210925">
    <property type="component" value="Unassembled WGS sequence"/>
</dbReference>
<organism evidence="7 8">
    <name type="scientific">Boothiomyces macroporosus</name>
    <dbReference type="NCBI Taxonomy" id="261099"/>
    <lineage>
        <taxon>Eukaryota</taxon>
        <taxon>Fungi</taxon>
        <taxon>Fungi incertae sedis</taxon>
        <taxon>Chytridiomycota</taxon>
        <taxon>Chytridiomycota incertae sedis</taxon>
        <taxon>Chytridiomycetes</taxon>
        <taxon>Rhizophydiales</taxon>
        <taxon>Terramycetaceae</taxon>
        <taxon>Boothiomyces</taxon>
    </lineage>
</organism>
<keyword evidence="3" id="KW-0234">DNA repair</keyword>
<keyword evidence="2" id="KW-0227">DNA damage</keyword>
<dbReference type="GO" id="GO:0005634">
    <property type="term" value="C:nucleus"/>
    <property type="evidence" value="ECO:0007669"/>
    <property type="project" value="UniProtKB-SubCell"/>
</dbReference>
<dbReference type="EMBL" id="JADGKB010000171">
    <property type="protein sequence ID" value="KAJ3251702.1"/>
    <property type="molecule type" value="Genomic_DNA"/>
</dbReference>
<keyword evidence="4" id="KW-0539">Nucleus</keyword>
<evidence type="ECO:0000313" key="7">
    <source>
        <dbReference type="EMBL" id="KAJ3251702.1"/>
    </source>
</evidence>
<name>A0AAD5UDF6_9FUNG</name>
<feature type="domain" description="XLF-like N-terminal" evidence="6">
    <location>
        <begin position="6"/>
        <end position="107"/>
    </location>
</feature>
<feature type="compositionally biased region" description="Polar residues" evidence="5">
    <location>
        <begin position="340"/>
        <end position="351"/>
    </location>
</feature>
<reference evidence="7" key="1">
    <citation type="submission" date="2020-05" db="EMBL/GenBank/DDBJ databases">
        <title>Phylogenomic resolution of chytrid fungi.</title>
        <authorList>
            <person name="Stajich J.E."/>
            <person name="Amses K."/>
            <person name="Simmons R."/>
            <person name="Seto K."/>
            <person name="Myers J."/>
            <person name="Bonds A."/>
            <person name="Quandt C.A."/>
            <person name="Barry K."/>
            <person name="Liu P."/>
            <person name="Grigoriev I."/>
            <person name="Longcore J.E."/>
            <person name="James T.Y."/>
        </authorList>
    </citation>
    <scope>NUCLEOTIDE SEQUENCE</scope>
    <source>
        <strain evidence="7">PLAUS21</strain>
    </source>
</reference>
<keyword evidence="8" id="KW-1185">Reference proteome</keyword>
<sequence length="386" mass="43696">MNWKKKSGYYIKYEFSDSGYKFLVTDFKQIFSETINEGELKLKITKYLPLLSKSPTEKQLHIIKKILDEGELIFDSTCHPPLSDTIISLVVTAKLVAKVQLSFTFILVPDTSDLYKELIHPMTLTINALDNCKTQYKKTIKKMSDYIESLGALADLYGIQRKKQPELDWDKLDKMCLVENTDAIAKYVSEAHTFQLQSPSHSEQSQRTTDYSQRLFDSESQRMSNSQDVFNQATQPKPPSLSNSKDFDSLSQNQFKLNSPVSSSDFRAAYDSPENHSTPVKARISQDNSVTPTKAYSQVIPSSISSSTASVELTPVKESLVKTPIESKPLLPPQPIPGHMNSQLSQLSDPITGSPVKKSIQDIKQDRKRELQELKEKQAKKKKKLF</sequence>
<evidence type="ECO:0000256" key="5">
    <source>
        <dbReference type="SAM" id="MobiDB-lite"/>
    </source>
</evidence>
<dbReference type="InterPro" id="IPR038051">
    <property type="entry name" value="XRCC4-like_N_sf"/>
</dbReference>
<dbReference type="Gene3D" id="2.170.210.10">
    <property type="entry name" value="DNA double-strand break repair and VJ recombination XRCC4, N-terminal"/>
    <property type="match status" value="1"/>
</dbReference>
<proteinExistence type="predicted"/>
<evidence type="ECO:0000256" key="4">
    <source>
        <dbReference type="ARBA" id="ARBA00023242"/>
    </source>
</evidence>
<dbReference type="Pfam" id="PF09302">
    <property type="entry name" value="XLF"/>
    <property type="match status" value="1"/>
</dbReference>
<accession>A0AAD5UDF6</accession>